<reference evidence="7 8" key="1">
    <citation type="submission" date="2019-04" db="EMBL/GenBank/DDBJ databases">
        <authorList>
            <person name="Yang Y."/>
            <person name="Wei D."/>
        </authorList>
    </citation>
    <scope>NUCLEOTIDE SEQUENCE [LARGE SCALE GENOMIC DNA]</scope>
    <source>
        <strain evidence="7 8">L-1-4w-11</strain>
    </source>
</reference>
<dbReference type="PANTHER" id="PTHR38480:SF1">
    <property type="entry name" value="SLR0254 PROTEIN"/>
    <property type="match status" value="1"/>
</dbReference>
<evidence type="ECO:0000259" key="6">
    <source>
        <dbReference type="Pfam" id="PF06271"/>
    </source>
</evidence>
<comment type="caution">
    <text evidence="7">The sequence shown here is derived from an EMBL/GenBank/DDBJ whole genome shotgun (WGS) entry which is preliminary data.</text>
</comment>
<dbReference type="Proteomes" id="UP000309138">
    <property type="component" value="Unassembled WGS sequence"/>
</dbReference>
<dbReference type="GO" id="GO:0016020">
    <property type="term" value="C:membrane"/>
    <property type="evidence" value="ECO:0007669"/>
    <property type="project" value="UniProtKB-SubCell"/>
</dbReference>
<proteinExistence type="predicted"/>
<gene>
    <name evidence="7" type="ORF">FBR43_02000</name>
</gene>
<feature type="transmembrane region" description="Helical" evidence="5">
    <location>
        <begin position="66"/>
        <end position="85"/>
    </location>
</feature>
<evidence type="ECO:0000256" key="4">
    <source>
        <dbReference type="ARBA" id="ARBA00023136"/>
    </source>
</evidence>
<name>A0A4U1L9B4_9SPHN</name>
<keyword evidence="2 5" id="KW-0812">Transmembrane</keyword>
<evidence type="ECO:0000256" key="5">
    <source>
        <dbReference type="SAM" id="Phobius"/>
    </source>
</evidence>
<dbReference type="InterPro" id="IPR010432">
    <property type="entry name" value="RDD"/>
</dbReference>
<dbReference type="EMBL" id="SWKR01000001">
    <property type="protein sequence ID" value="TKD53133.1"/>
    <property type="molecule type" value="Genomic_DNA"/>
</dbReference>
<dbReference type="OrthoDB" id="9787732at2"/>
<protein>
    <submittedName>
        <fullName evidence="7">RDD family protein</fullName>
    </submittedName>
</protein>
<comment type="subcellular location">
    <subcellularLocation>
        <location evidence="1">Membrane</location>
        <topology evidence="1">Multi-pass membrane protein</topology>
    </subcellularLocation>
</comment>
<dbReference type="RefSeq" id="WP_136941552.1">
    <property type="nucleotide sequence ID" value="NZ_SWKR01000001.1"/>
</dbReference>
<evidence type="ECO:0000313" key="7">
    <source>
        <dbReference type="EMBL" id="TKD53133.1"/>
    </source>
</evidence>
<feature type="transmembrane region" description="Helical" evidence="5">
    <location>
        <begin position="31"/>
        <end position="54"/>
    </location>
</feature>
<dbReference type="AlphaFoldDB" id="A0A4U1L9B4"/>
<evidence type="ECO:0000256" key="2">
    <source>
        <dbReference type="ARBA" id="ARBA00022692"/>
    </source>
</evidence>
<feature type="transmembrane region" description="Helical" evidence="5">
    <location>
        <begin position="147"/>
        <end position="165"/>
    </location>
</feature>
<dbReference type="PANTHER" id="PTHR38480">
    <property type="entry name" value="SLR0254 PROTEIN"/>
    <property type="match status" value="1"/>
</dbReference>
<dbReference type="Pfam" id="PF06271">
    <property type="entry name" value="RDD"/>
    <property type="match status" value="1"/>
</dbReference>
<sequence length="289" mass="31210">MARDRPKLARTLTTPEGVTLNLRLASAGARAGAFILDCLLLMGILIGATLLAGAFHMRLGTQMGGIIQIIWLLGAFALRNFFFILGEAGARSATLGKRVVGLRVVARDGGRLTGGAIVARNLMREIEVFLPLMFTAYSAAEGVASKWTAVLGLLWAGIFLFFPLFNRDRLRAGDLIAGTWVIETERRRIGADLLAAEPAAAAPPAFDRAALDAYGEYELHRLEEVLRRDDADAITTVAATIRAKIGHAAAGTGSAGDDRAFLNAYYRALRQHLERRMLMGTRKADKFAG</sequence>
<accession>A0A4U1L9B4</accession>
<evidence type="ECO:0000313" key="8">
    <source>
        <dbReference type="Proteomes" id="UP000309138"/>
    </source>
</evidence>
<feature type="domain" description="RDD" evidence="6">
    <location>
        <begin position="24"/>
        <end position="178"/>
    </location>
</feature>
<evidence type="ECO:0000256" key="1">
    <source>
        <dbReference type="ARBA" id="ARBA00004141"/>
    </source>
</evidence>
<keyword evidence="4 5" id="KW-0472">Membrane</keyword>
<keyword evidence="3 5" id="KW-1133">Transmembrane helix</keyword>
<evidence type="ECO:0000256" key="3">
    <source>
        <dbReference type="ARBA" id="ARBA00022989"/>
    </source>
</evidence>
<organism evidence="7 8">
    <name type="scientific">Sphingomonas baiyangensis</name>
    <dbReference type="NCBI Taxonomy" id="2572576"/>
    <lineage>
        <taxon>Bacteria</taxon>
        <taxon>Pseudomonadati</taxon>
        <taxon>Pseudomonadota</taxon>
        <taxon>Alphaproteobacteria</taxon>
        <taxon>Sphingomonadales</taxon>
        <taxon>Sphingomonadaceae</taxon>
        <taxon>Sphingomonas</taxon>
    </lineage>
</organism>
<keyword evidence="8" id="KW-1185">Reference proteome</keyword>